<gene>
    <name evidence="8" type="ORF">SCHCODRAFT_59017</name>
</gene>
<keyword evidence="3 6" id="KW-1133">Transmembrane helix</keyword>
<dbReference type="GO" id="GO:0007031">
    <property type="term" value="P:peroxisome organization"/>
    <property type="evidence" value="ECO:0007669"/>
    <property type="project" value="UniProtKB-ARBA"/>
</dbReference>
<accession>D8QD01</accession>
<dbReference type="eggNOG" id="ENOG502QT80">
    <property type="taxonomic scope" value="Eukaryota"/>
</dbReference>
<evidence type="ECO:0000256" key="6">
    <source>
        <dbReference type="SAM" id="Phobius"/>
    </source>
</evidence>
<feature type="compositionally biased region" description="Gly residues" evidence="5">
    <location>
        <begin position="532"/>
        <end position="542"/>
    </location>
</feature>
<dbReference type="PANTHER" id="PTHR31679:SF2">
    <property type="entry name" value="PEROXISOMAL MEMBRANE PROTEIN PEX30-RELATED"/>
    <property type="match status" value="1"/>
</dbReference>
<comment type="subcellular location">
    <subcellularLocation>
        <location evidence="1">Endomembrane system</location>
    </subcellularLocation>
</comment>
<evidence type="ECO:0000256" key="5">
    <source>
        <dbReference type="SAM" id="MobiDB-lite"/>
    </source>
</evidence>
<dbReference type="VEuPathDB" id="FungiDB:SCHCODRAFT_02586704"/>
<dbReference type="AlphaFoldDB" id="D8QD01"/>
<dbReference type="InterPro" id="IPR052646">
    <property type="entry name" value="Peroxisomal_PEX28-32"/>
</dbReference>
<evidence type="ECO:0000313" key="8">
    <source>
        <dbReference type="EMBL" id="EFI95020.1"/>
    </source>
</evidence>
<dbReference type="Proteomes" id="UP000007431">
    <property type="component" value="Unassembled WGS sequence"/>
</dbReference>
<proteinExistence type="predicted"/>
<organism evidence="9">
    <name type="scientific">Schizophyllum commune (strain H4-8 / FGSC 9210)</name>
    <name type="common">Split gill fungus</name>
    <dbReference type="NCBI Taxonomy" id="578458"/>
    <lineage>
        <taxon>Eukaryota</taxon>
        <taxon>Fungi</taxon>
        <taxon>Dikarya</taxon>
        <taxon>Basidiomycota</taxon>
        <taxon>Agaricomycotina</taxon>
        <taxon>Agaricomycetes</taxon>
        <taxon>Agaricomycetidae</taxon>
        <taxon>Agaricales</taxon>
        <taxon>Schizophyllaceae</taxon>
        <taxon>Schizophyllum</taxon>
    </lineage>
</organism>
<feature type="transmembrane region" description="Helical" evidence="6">
    <location>
        <begin position="50"/>
        <end position="68"/>
    </location>
</feature>
<dbReference type="HOGENOM" id="CLU_025142_0_0_1"/>
<evidence type="ECO:0000256" key="4">
    <source>
        <dbReference type="ARBA" id="ARBA00023136"/>
    </source>
</evidence>
<feature type="transmembrane region" description="Helical" evidence="6">
    <location>
        <begin position="20"/>
        <end position="38"/>
    </location>
</feature>
<dbReference type="InterPro" id="IPR010482">
    <property type="entry name" value="TECPR1-like_DysF"/>
</dbReference>
<feature type="domain" description="TECPR1-like DysF" evidence="7">
    <location>
        <begin position="132"/>
        <end position="408"/>
    </location>
</feature>
<evidence type="ECO:0000256" key="1">
    <source>
        <dbReference type="ARBA" id="ARBA00004308"/>
    </source>
</evidence>
<name>D8QD01_SCHCM</name>
<feature type="compositionally biased region" description="Basic and acidic residues" evidence="5">
    <location>
        <begin position="478"/>
        <end position="496"/>
    </location>
</feature>
<keyword evidence="4 6" id="KW-0472">Membrane</keyword>
<dbReference type="OMA" id="PPFYILT"/>
<dbReference type="GO" id="GO:0005778">
    <property type="term" value="C:peroxisomal membrane"/>
    <property type="evidence" value="ECO:0007669"/>
    <property type="project" value="TreeGrafter"/>
</dbReference>
<dbReference type="PANTHER" id="PTHR31679">
    <property type="entry name" value="PEROXISOMAL MEMBRANE PROTEIN PEX30-RELATED"/>
    <property type="match status" value="1"/>
</dbReference>
<dbReference type="InParanoid" id="D8QD01"/>
<evidence type="ECO:0000256" key="3">
    <source>
        <dbReference type="ARBA" id="ARBA00022989"/>
    </source>
</evidence>
<evidence type="ECO:0000256" key="2">
    <source>
        <dbReference type="ARBA" id="ARBA00022692"/>
    </source>
</evidence>
<keyword evidence="9" id="KW-1185">Reference proteome</keyword>
<keyword evidence="2 6" id="KW-0812">Transmembrane</keyword>
<dbReference type="GO" id="GO:0012505">
    <property type="term" value="C:endomembrane system"/>
    <property type="evidence" value="ECO:0007669"/>
    <property type="project" value="UniProtKB-SubCell"/>
</dbReference>
<evidence type="ECO:0000259" key="7">
    <source>
        <dbReference type="Pfam" id="PF06398"/>
    </source>
</evidence>
<evidence type="ECO:0000313" key="9">
    <source>
        <dbReference type="Proteomes" id="UP000007431"/>
    </source>
</evidence>
<protein>
    <recommendedName>
        <fullName evidence="7">TECPR1-like DysF domain-containing protein</fullName>
    </recommendedName>
</protein>
<feature type="region of interest" description="Disordered" evidence="5">
    <location>
        <begin position="420"/>
        <end position="542"/>
    </location>
</feature>
<dbReference type="STRING" id="578458.D8QD01"/>
<reference evidence="8 9" key="1">
    <citation type="journal article" date="2010" name="Nat. Biotechnol.">
        <title>Genome sequence of the model mushroom Schizophyllum commune.</title>
        <authorList>
            <person name="Ohm R.A."/>
            <person name="de Jong J.F."/>
            <person name="Lugones L.G."/>
            <person name="Aerts A."/>
            <person name="Kothe E."/>
            <person name="Stajich J.E."/>
            <person name="de Vries R.P."/>
            <person name="Record E."/>
            <person name="Levasseur A."/>
            <person name="Baker S.E."/>
            <person name="Bartholomew K.A."/>
            <person name="Coutinho P.M."/>
            <person name="Erdmann S."/>
            <person name="Fowler T.J."/>
            <person name="Gathman A.C."/>
            <person name="Lombard V."/>
            <person name="Henrissat B."/>
            <person name="Knabe N."/>
            <person name="Kuees U."/>
            <person name="Lilly W.W."/>
            <person name="Lindquist E."/>
            <person name="Lucas S."/>
            <person name="Magnuson J.K."/>
            <person name="Piumi F."/>
            <person name="Raudaskoski M."/>
            <person name="Salamov A."/>
            <person name="Schmutz J."/>
            <person name="Schwarze F.W.M.R."/>
            <person name="vanKuyk P.A."/>
            <person name="Horton J.S."/>
            <person name="Grigoriev I.V."/>
            <person name="Woesten H.A.B."/>
        </authorList>
    </citation>
    <scope>NUCLEOTIDE SEQUENCE [LARGE SCALE GENOMIC DNA]</scope>
    <source>
        <strain evidence="9">H4-8 / FGSC 9210</strain>
    </source>
</reference>
<sequence length="542" mass="59156">MSNDFYNPNAPALLDFLSSVPWPLTSVLVGLSPIIARIRGAVEITSWRTSWYDSWLAVAAWWALCLFADATLRYLLPIALVLALLLARWTGRPLPNSPPINEQTLQAVIADLTTIHALLPSPPPIRITPNVVVRVCAISYLPYLWITYFIPLRILLGTVGSLTLCARAPWAATLGRQLWKSAWVRWACYTAWARLSGQRLPPLRLAASQLSENMPEPTDSRRILFTVLENQRWWMGLDWTAALLPNERPSWSSPAATGFQPANPPSVFPLPPPSVVYLPDGKGGRVRRTAIWSWDDPEWTVVVRAEGGPARHVRRPLPVPEGENSGLLMRAAGMMKESATLQQLNSPTVAANPTDAGDAATVDSEHDHLAEDELPTDPDGWIYGDNKWESQSAKGGLRKYTRFRRWQRVAIVHEIVEPAEPGPLGVAHESGPEETTPTPRAKSPHARSKSPSLSPGMAAKGLPTVASTNSAPIAADSSSHEPKEKEKVDPDKDHKLSRASPLSETSARPNAATESPLRQRLRNAIHRAAPSMGGGLGGMGGG</sequence>
<dbReference type="Pfam" id="PF06398">
    <property type="entry name" value="Pex24p"/>
    <property type="match status" value="1"/>
</dbReference>
<dbReference type="EMBL" id="GL377309">
    <property type="protein sequence ID" value="EFI95020.1"/>
    <property type="molecule type" value="Genomic_DNA"/>
</dbReference>